<evidence type="ECO:0000256" key="3">
    <source>
        <dbReference type="ARBA" id="ARBA00022692"/>
    </source>
</evidence>
<accession>A0ABZ0QRU4</accession>
<evidence type="ECO:0000256" key="2">
    <source>
        <dbReference type="ARBA" id="ARBA00022475"/>
    </source>
</evidence>
<evidence type="ECO:0000256" key="4">
    <source>
        <dbReference type="ARBA" id="ARBA00022989"/>
    </source>
</evidence>
<dbReference type="RefSeq" id="WP_135224595.1">
    <property type="nucleotide sequence ID" value="NZ_CP132508.1"/>
</dbReference>
<evidence type="ECO:0000256" key="5">
    <source>
        <dbReference type="ARBA" id="ARBA00023136"/>
    </source>
</evidence>
<evidence type="ECO:0000256" key="1">
    <source>
        <dbReference type="ARBA" id="ARBA00004651"/>
    </source>
</evidence>
<dbReference type="Proteomes" id="UP001304683">
    <property type="component" value="Chromosome"/>
</dbReference>
<comment type="subcellular location">
    <subcellularLocation>
        <location evidence="1">Cell membrane</location>
        <topology evidence="1">Multi-pass membrane protein</topology>
    </subcellularLocation>
</comment>
<dbReference type="InterPro" id="IPR043428">
    <property type="entry name" value="LivM-like"/>
</dbReference>
<feature type="transmembrane region" description="Helical" evidence="6">
    <location>
        <begin position="176"/>
        <end position="195"/>
    </location>
</feature>
<keyword evidence="2" id="KW-1003">Cell membrane</keyword>
<evidence type="ECO:0000313" key="7">
    <source>
        <dbReference type="EMBL" id="WPD19100.1"/>
    </source>
</evidence>
<evidence type="ECO:0000256" key="6">
    <source>
        <dbReference type="SAM" id="Phobius"/>
    </source>
</evidence>
<keyword evidence="5 6" id="KW-0472">Membrane</keyword>
<protein>
    <submittedName>
        <fullName evidence="7">Branched-chain amino acid ABC transporter permease</fullName>
    </submittedName>
</protein>
<evidence type="ECO:0000313" key="8">
    <source>
        <dbReference type="Proteomes" id="UP001304683"/>
    </source>
</evidence>
<dbReference type="Pfam" id="PF02653">
    <property type="entry name" value="BPD_transp_2"/>
    <property type="match status" value="1"/>
</dbReference>
<feature type="transmembrane region" description="Helical" evidence="6">
    <location>
        <begin position="260"/>
        <end position="287"/>
    </location>
</feature>
<dbReference type="PANTHER" id="PTHR30482">
    <property type="entry name" value="HIGH-AFFINITY BRANCHED-CHAIN AMINO ACID TRANSPORT SYSTEM PERMEASE"/>
    <property type="match status" value="1"/>
</dbReference>
<keyword evidence="3 6" id="KW-0812">Transmembrane</keyword>
<feature type="transmembrane region" description="Helical" evidence="6">
    <location>
        <begin position="51"/>
        <end position="72"/>
    </location>
</feature>
<sequence>MSELAPATAAATLRTTPWPVVVGRWLLQLVVIVGLYQLLLTWAAGNRYLQVVLIQAGIYVIMAVGLNLILGYTGQLSIGHAGFMAVGGYAAAILTKFFDIPFPVALAAGGLAGGIAGLLVGIPSLRLRGDYLAIATLGFGEIISVLLSLIDEVPVGSRVIEVGGAQGLIGIPRHTTFAWTYALAVLAIKVVWHFVHSTHGRACIAIRDDEVAAEAMGIPTTRYKVLAFTIGAALAGIAGGLHAHQYLYLNPALAGFMNSVFILVIVVIGGMGSTTGAVAAALFFTYVNQALPNWMQALHLPATIDPPAVRMVLFSLLLILTMLVRPRGLFGGVELTWEQIGRVGRALYGAARRPGVPRGGAA</sequence>
<dbReference type="InterPro" id="IPR001851">
    <property type="entry name" value="ABC_transp_permease"/>
</dbReference>
<keyword evidence="8" id="KW-1185">Reference proteome</keyword>
<dbReference type="CDD" id="cd06581">
    <property type="entry name" value="TM_PBP1_LivM_like"/>
    <property type="match status" value="1"/>
</dbReference>
<feature type="transmembrane region" description="Helical" evidence="6">
    <location>
        <begin position="131"/>
        <end position="150"/>
    </location>
</feature>
<feature type="transmembrane region" description="Helical" evidence="6">
    <location>
        <begin position="78"/>
        <end position="98"/>
    </location>
</feature>
<keyword evidence="4 6" id="KW-1133">Transmembrane helix</keyword>
<feature type="transmembrane region" description="Helical" evidence="6">
    <location>
        <begin position="25"/>
        <end position="44"/>
    </location>
</feature>
<dbReference type="PANTHER" id="PTHR30482:SF10">
    <property type="entry name" value="HIGH-AFFINITY BRANCHED-CHAIN AMINO ACID TRANSPORT PROTEIN BRAE"/>
    <property type="match status" value="1"/>
</dbReference>
<feature type="transmembrane region" description="Helical" evidence="6">
    <location>
        <begin position="225"/>
        <end position="248"/>
    </location>
</feature>
<dbReference type="EMBL" id="CP132508">
    <property type="protein sequence ID" value="WPD19100.1"/>
    <property type="molecule type" value="Genomic_DNA"/>
</dbReference>
<proteinExistence type="predicted"/>
<name>A0ABZ0QRU4_9FIRM</name>
<organism evidence="7 8">
    <name type="scientific">Thermaerobacter composti</name>
    <dbReference type="NCBI Taxonomy" id="554949"/>
    <lineage>
        <taxon>Bacteria</taxon>
        <taxon>Bacillati</taxon>
        <taxon>Bacillota</taxon>
        <taxon>Clostridia</taxon>
        <taxon>Eubacteriales</taxon>
        <taxon>Clostridiales Family XVII. Incertae Sedis</taxon>
        <taxon>Thermaerobacter</taxon>
    </lineage>
</organism>
<reference evidence="7 8" key="1">
    <citation type="submission" date="2023-08" db="EMBL/GenBank/DDBJ databases">
        <title>Genome sequence of Thermaerobacter compostii strain Ins1, a spore-forming filamentous bacterium isolated from a deep geothermal reservoir.</title>
        <authorList>
            <person name="Bregnard D."/>
            <person name="Gonzalez D."/>
            <person name="Junier P."/>
        </authorList>
    </citation>
    <scope>NUCLEOTIDE SEQUENCE [LARGE SCALE GENOMIC DNA]</scope>
    <source>
        <strain evidence="7 8">Ins1</strain>
    </source>
</reference>
<feature type="transmembrane region" description="Helical" evidence="6">
    <location>
        <begin position="105"/>
        <end position="125"/>
    </location>
</feature>
<gene>
    <name evidence="7" type="ORF">Q5761_12300</name>
</gene>